<gene>
    <name evidence="2" type="ORF">JOF47_001522</name>
</gene>
<dbReference type="EMBL" id="JAGIOF010000001">
    <property type="protein sequence ID" value="MBP2386011.1"/>
    <property type="molecule type" value="Genomic_DNA"/>
</dbReference>
<dbReference type="Gene3D" id="1.20.1440.210">
    <property type="match status" value="1"/>
</dbReference>
<evidence type="ECO:0000313" key="3">
    <source>
        <dbReference type="Proteomes" id="UP001296993"/>
    </source>
</evidence>
<protein>
    <submittedName>
        <fullName evidence="2">Phage shock protein A</fullName>
    </submittedName>
</protein>
<dbReference type="Proteomes" id="UP001296993">
    <property type="component" value="Unassembled WGS sequence"/>
</dbReference>
<feature type="signal peptide" evidence="1">
    <location>
        <begin position="1"/>
        <end position="24"/>
    </location>
</feature>
<organism evidence="2 3">
    <name type="scientific">Paeniglutamicibacter kerguelensis</name>
    <dbReference type="NCBI Taxonomy" id="254788"/>
    <lineage>
        <taxon>Bacteria</taxon>
        <taxon>Bacillati</taxon>
        <taxon>Actinomycetota</taxon>
        <taxon>Actinomycetes</taxon>
        <taxon>Micrococcales</taxon>
        <taxon>Micrococcaceae</taxon>
        <taxon>Paeniglutamicibacter</taxon>
    </lineage>
</organism>
<keyword evidence="1" id="KW-0732">Signal</keyword>
<proteinExistence type="predicted"/>
<sequence>MRRKHPTFFGATVLGAAAIGLALGGCTSTSPEENVSQACTAANNMSSALVEFRNALTPEATIEELQTARDKVSDAYDSLLAEAENVAQDRMNELESSLGEFRSAVESVPDDTKVPVAIDSLRTEANDVGTALDSLRSELKC</sequence>
<name>A0ABS4XCC1_9MICC</name>
<comment type="caution">
    <text evidence="2">The sequence shown here is derived from an EMBL/GenBank/DDBJ whole genome shotgun (WGS) entry which is preliminary data.</text>
</comment>
<evidence type="ECO:0000313" key="2">
    <source>
        <dbReference type="EMBL" id="MBP2386011.1"/>
    </source>
</evidence>
<feature type="chain" id="PRO_5047487428" evidence="1">
    <location>
        <begin position="25"/>
        <end position="141"/>
    </location>
</feature>
<accession>A0ABS4XCC1</accession>
<reference evidence="2 3" key="1">
    <citation type="submission" date="2021-03" db="EMBL/GenBank/DDBJ databases">
        <title>Sequencing the genomes of 1000 actinobacteria strains.</title>
        <authorList>
            <person name="Klenk H.-P."/>
        </authorList>
    </citation>
    <scope>NUCLEOTIDE SEQUENCE [LARGE SCALE GENOMIC DNA]</scope>
    <source>
        <strain evidence="2 3">DSM 15797</strain>
    </source>
</reference>
<evidence type="ECO:0000256" key="1">
    <source>
        <dbReference type="SAM" id="SignalP"/>
    </source>
</evidence>
<keyword evidence="3" id="KW-1185">Reference proteome</keyword>
<dbReference type="RefSeq" id="WP_209996984.1">
    <property type="nucleotide sequence ID" value="NZ_BAAAJY010000003.1"/>
</dbReference>
<dbReference type="PROSITE" id="PS51257">
    <property type="entry name" value="PROKAR_LIPOPROTEIN"/>
    <property type="match status" value="1"/>
</dbReference>